<accession>A0A1V8M3A1</accession>
<comment type="caution">
    <text evidence="8">The sequence shown here is derived from an EMBL/GenBank/DDBJ whole genome shotgun (WGS) entry which is preliminary data.</text>
</comment>
<evidence type="ECO:0000256" key="2">
    <source>
        <dbReference type="ARBA" id="ARBA00022676"/>
    </source>
</evidence>
<dbReference type="GO" id="GO:0016757">
    <property type="term" value="F:glycosyltransferase activity"/>
    <property type="evidence" value="ECO:0007669"/>
    <property type="project" value="UniProtKB-KW"/>
</dbReference>
<evidence type="ECO:0000313" key="8">
    <source>
        <dbReference type="EMBL" id="OQK16040.1"/>
    </source>
</evidence>
<dbReference type="PANTHER" id="PTHR48090">
    <property type="entry name" value="UNDECAPRENYL-PHOSPHATE 4-DEOXY-4-FORMAMIDO-L-ARABINOSE TRANSFERASE-RELATED"/>
    <property type="match status" value="1"/>
</dbReference>
<dbReference type="OrthoDB" id="8617393at2"/>
<dbReference type="AlphaFoldDB" id="A0A1V8M3A1"/>
<evidence type="ECO:0000256" key="3">
    <source>
        <dbReference type="ARBA" id="ARBA00022679"/>
    </source>
</evidence>
<keyword evidence="4 7" id="KW-0812">Transmembrane</keyword>
<proteinExistence type="predicted"/>
<dbReference type="Proteomes" id="UP000191980">
    <property type="component" value="Unassembled WGS sequence"/>
</dbReference>
<reference evidence="8 9" key="1">
    <citation type="submission" date="2015-12" db="EMBL/GenBank/DDBJ databases">
        <authorList>
            <person name="Shamseldin A."/>
            <person name="Moawad H."/>
            <person name="Abd El-Rahim W.M."/>
            <person name="Sadowsky M.J."/>
        </authorList>
    </citation>
    <scope>NUCLEOTIDE SEQUENCE [LARGE SCALE GENOMIC DNA]</scope>
    <source>
        <strain evidence="8 9">WF1</strain>
    </source>
</reference>
<keyword evidence="2" id="KW-0328">Glycosyltransferase</keyword>
<dbReference type="EMBL" id="LPUF01000002">
    <property type="protein sequence ID" value="OQK16040.1"/>
    <property type="molecule type" value="Genomic_DNA"/>
</dbReference>
<dbReference type="STRING" id="1420851.AU255_13070"/>
<feature type="transmembrane region" description="Helical" evidence="7">
    <location>
        <begin position="233"/>
        <end position="258"/>
    </location>
</feature>
<evidence type="ECO:0000256" key="6">
    <source>
        <dbReference type="ARBA" id="ARBA00023136"/>
    </source>
</evidence>
<gene>
    <name evidence="8" type="ORF">AU255_13070</name>
</gene>
<dbReference type="InterPro" id="IPR050256">
    <property type="entry name" value="Glycosyltransferase_2"/>
</dbReference>
<keyword evidence="9" id="KW-1185">Reference proteome</keyword>
<evidence type="ECO:0000256" key="7">
    <source>
        <dbReference type="SAM" id="Phobius"/>
    </source>
</evidence>
<keyword evidence="5 7" id="KW-1133">Transmembrane helix</keyword>
<evidence type="ECO:0000256" key="1">
    <source>
        <dbReference type="ARBA" id="ARBA00004141"/>
    </source>
</evidence>
<dbReference type="PANTHER" id="PTHR48090:SF1">
    <property type="entry name" value="PROPHAGE BACTOPRENOL GLUCOSYL TRANSFERASE HOMOLOG"/>
    <property type="match status" value="1"/>
</dbReference>
<evidence type="ECO:0000256" key="4">
    <source>
        <dbReference type="ARBA" id="ARBA00022692"/>
    </source>
</evidence>
<sequence length="327" mass="37166">MDNTIQKIETFVSIVLIFDHVNSDTFEVYLKLLQQYLDQRYSDYEIVIIDQTIAHAPTLIKPKLLETISSIRWIKLAFPVEIDVALCAGIENAIGDFVILIRPTIDPIEIIGDMVDDALEGHDVIIGIAKSPQTTGYKLARLLGNKLLCSIGYQIPKNATPVRCLSRKAINTILNTRQFNHQFFAKVAKTGYPTKNYHYTLLNPNMLKKRTLISGVTQALEVMIFNSTKPLRWISLLGITGSLSAFIFAVYSIAINFIKDDVIEGWTSMVFFSSFLFFILFIILAFLGEYLARLLNENSNQKSYYISSEETSTIMLEIDRFNVQHRS</sequence>
<name>A0A1V8M3A1_9GAMM</name>
<keyword evidence="6 7" id="KW-0472">Membrane</keyword>
<keyword evidence="3" id="KW-0808">Transferase</keyword>
<dbReference type="GO" id="GO:0005886">
    <property type="term" value="C:plasma membrane"/>
    <property type="evidence" value="ECO:0007669"/>
    <property type="project" value="TreeGrafter"/>
</dbReference>
<protein>
    <recommendedName>
        <fullName evidence="10">Glycosyltransferase 2-like domain-containing protein</fullName>
    </recommendedName>
</protein>
<evidence type="ECO:0008006" key="10">
    <source>
        <dbReference type="Google" id="ProtNLM"/>
    </source>
</evidence>
<feature type="transmembrane region" description="Helical" evidence="7">
    <location>
        <begin position="270"/>
        <end position="292"/>
    </location>
</feature>
<organism evidence="8 9">
    <name type="scientific">Methyloprofundus sedimenti</name>
    <dbReference type="NCBI Taxonomy" id="1420851"/>
    <lineage>
        <taxon>Bacteria</taxon>
        <taxon>Pseudomonadati</taxon>
        <taxon>Pseudomonadota</taxon>
        <taxon>Gammaproteobacteria</taxon>
        <taxon>Methylococcales</taxon>
        <taxon>Methylococcaceae</taxon>
        <taxon>Methyloprofundus</taxon>
    </lineage>
</organism>
<comment type="subcellular location">
    <subcellularLocation>
        <location evidence="1">Membrane</location>
        <topology evidence="1">Multi-pass membrane protein</topology>
    </subcellularLocation>
</comment>
<evidence type="ECO:0000256" key="5">
    <source>
        <dbReference type="ARBA" id="ARBA00022989"/>
    </source>
</evidence>
<evidence type="ECO:0000313" key="9">
    <source>
        <dbReference type="Proteomes" id="UP000191980"/>
    </source>
</evidence>
<dbReference type="RefSeq" id="WP_080523422.1">
    <property type="nucleotide sequence ID" value="NZ_LPUF01000002.1"/>
</dbReference>